<protein>
    <submittedName>
        <fullName evidence="1">Uncharacterized protein</fullName>
    </submittedName>
</protein>
<proteinExistence type="predicted"/>
<evidence type="ECO:0000313" key="1">
    <source>
        <dbReference type="EMBL" id="KRX02614.1"/>
    </source>
</evidence>
<dbReference type="EMBL" id="LDAU01000154">
    <property type="protein sequence ID" value="KRX02614.1"/>
    <property type="molecule type" value="Genomic_DNA"/>
</dbReference>
<sequence>MGMLQLSFSPTVISIGLLYSYFLQQHIAYNSSLYFMNPKAPIIGIKQVIKIEKQQQNEGSTFILKLSETDFPQGSVAVILTSTVSKVLGVPSNFLSTSLNSNQLGIFESILQDNSSPSISKNVF</sequence>
<organism evidence="1 2">
    <name type="scientific">Pseudocohnilembus persalinus</name>
    <name type="common">Ciliate</name>
    <dbReference type="NCBI Taxonomy" id="266149"/>
    <lineage>
        <taxon>Eukaryota</taxon>
        <taxon>Sar</taxon>
        <taxon>Alveolata</taxon>
        <taxon>Ciliophora</taxon>
        <taxon>Intramacronucleata</taxon>
        <taxon>Oligohymenophorea</taxon>
        <taxon>Scuticociliatia</taxon>
        <taxon>Philasterida</taxon>
        <taxon>Pseudocohnilembidae</taxon>
        <taxon>Pseudocohnilembus</taxon>
    </lineage>
</organism>
<reference evidence="1 2" key="1">
    <citation type="journal article" date="2015" name="Sci. Rep.">
        <title>Genome of the facultative scuticociliatosis pathogen Pseudocohnilembus persalinus provides insight into its virulence through horizontal gene transfer.</title>
        <authorList>
            <person name="Xiong J."/>
            <person name="Wang G."/>
            <person name="Cheng J."/>
            <person name="Tian M."/>
            <person name="Pan X."/>
            <person name="Warren A."/>
            <person name="Jiang C."/>
            <person name="Yuan D."/>
            <person name="Miao W."/>
        </authorList>
    </citation>
    <scope>NUCLEOTIDE SEQUENCE [LARGE SCALE GENOMIC DNA]</scope>
    <source>
        <strain evidence="1">36N120E</strain>
    </source>
</reference>
<name>A0A0V0QK60_PSEPJ</name>
<dbReference type="Proteomes" id="UP000054937">
    <property type="component" value="Unassembled WGS sequence"/>
</dbReference>
<gene>
    <name evidence="1" type="ORF">PPERSA_11954</name>
</gene>
<dbReference type="AlphaFoldDB" id="A0A0V0QK60"/>
<keyword evidence="2" id="KW-1185">Reference proteome</keyword>
<evidence type="ECO:0000313" key="2">
    <source>
        <dbReference type="Proteomes" id="UP000054937"/>
    </source>
</evidence>
<dbReference type="InParanoid" id="A0A0V0QK60"/>
<accession>A0A0V0QK60</accession>
<comment type="caution">
    <text evidence="1">The sequence shown here is derived from an EMBL/GenBank/DDBJ whole genome shotgun (WGS) entry which is preliminary data.</text>
</comment>